<organism evidence="1 2">
    <name type="scientific">Lates japonicus</name>
    <name type="common">Japanese lates</name>
    <dbReference type="NCBI Taxonomy" id="270547"/>
    <lineage>
        <taxon>Eukaryota</taxon>
        <taxon>Metazoa</taxon>
        <taxon>Chordata</taxon>
        <taxon>Craniata</taxon>
        <taxon>Vertebrata</taxon>
        <taxon>Euteleostomi</taxon>
        <taxon>Actinopterygii</taxon>
        <taxon>Neopterygii</taxon>
        <taxon>Teleostei</taxon>
        <taxon>Neoteleostei</taxon>
        <taxon>Acanthomorphata</taxon>
        <taxon>Carangaria</taxon>
        <taxon>Carangaria incertae sedis</taxon>
        <taxon>Centropomidae</taxon>
        <taxon>Lates</taxon>
    </lineage>
</organism>
<protein>
    <submittedName>
        <fullName evidence="1">Uncharacterized protein</fullName>
    </submittedName>
</protein>
<evidence type="ECO:0000313" key="1">
    <source>
        <dbReference type="EMBL" id="GLD62775.1"/>
    </source>
</evidence>
<dbReference type="AlphaFoldDB" id="A0AAD3RCD0"/>
<evidence type="ECO:0000313" key="2">
    <source>
        <dbReference type="Proteomes" id="UP001279410"/>
    </source>
</evidence>
<reference evidence="1" key="1">
    <citation type="submission" date="2022-08" db="EMBL/GenBank/DDBJ databases">
        <title>Genome sequencing of akame (Lates japonicus).</title>
        <authorList>
            <person name="Hashiguchi Y."/>
            <person name="Takahashi H."/>
        </authorList>
    </citation>
    <scope>NUCLEOTIDE SEQUENCE</scope>
    <source>
        <strain evidence="1">Kochi</strain>
    </source>
</reference>
<keyword evidence="2" id="KW-1185">Reference proteome</keyword>
<sequence>MVATPFRSGGKDLLVETATEEWQTFFCLFKPLHGTAAKVKFNIPTETDIYVLDDTGTEVDEEVFSDILEEKTDILWMIVDVLSLVKRVLEQKPGGEKIFKEYAMKGEMKDRTRRDLVNIIVADMVEKYG</sequence>
<comment type="caution">
    <text evidence="1">The sequence shown here is derived from an EMBL/GenBank/DDBJ whole genome shotgun (WGS) entry which is preliminary data.</text>
</comment>
<dbReference type="Proteomes" id="UP001279410">
    <property type="component" value="Unassembled WGS sequence"/>
</dbReference>
<proteinExistence type="predicted"/>
<name>A0AAD3RCD0_LATJO</name>
<dbReference type="EMBL" id="BRZM01000055">
    <property type="protein sequence ID" value="GLD62775.1"/>
    <property type="molecule type" value="Genomic_DNA"/>
</dbReference>
<gene>
    <name evidence="1" type="ORF">AKAME5_001445600</name>
</gene>
<accession>A0AAD3RCD0</accession>